<reference evidence="3 4" key="1">
    <citation type="submission" date="2016-10" db="EMBL/GenBank/DDBJ databases">
        <authorList>
            <person name="de Groot N.N."/>
        </authorList>
    </citation>
    <scope>NUCLEOTIDE SEQUENCE [LARGE SCALE GENOMIC DNA]</scope>
    <source>
        <strain evidence="3 4">CGMCC 4.3491</strain>
    </source>
</reference>
<dbReference type="Pfam" id="PF00561">
    <property type="entry name" value="Abhydrolase_1"/>
    <property type="match status" value="1"/>
</dbReference>
<gene>
    <name evidence="3" type="ORF">SAMN05216554_0572</name>
</gene>
<name>A0A1H3KJF0_9MICO</name>
<dbReference type="PANTHER" id="PTHR43798">
    <property type="entry name" value="MONOACYLGLYCEROL LIPASE"/>
    <property type="match status" value="1"/>
</dbReference>
<organism evidence="3 4">
    <name type="scientific">Herbiconiux ginsengi</name>
    <dbReference type="NCBI Taxonomy" id="381665"/>
    <lineage>
        <taxon>Bacteria</taxon>
        <taxon>Bacillati</taxon>
        <taxon>Actinomycetota</taxon>
        <taxon>Actinomycetes</taxon>
        <taxon>Micrococcales</taxon>
        <taxon>Microbacteriaceae</taxon>
        <taxon>Herbiconiux</taxon>
    </lineage>
</organism>
<dbReference type="GO" id="GO:0016020">
    <property type="term" value="C:membrane"/>
    <property type="evidence" value="ECO:0007669"/>
    <property type="project" value="TreeGrafter"/>
</dbReference>
<evidence type="ECO:0000313" key="4">
    <source>
        <dbReference type="Proteomes" id="UP000198891"/>
    </source>
</evidence>
<dbReference type="InterPro" id="IPR050266">
    <property type="entry name" value="AB_hydrolase_sf"/>
</dbReference>
<keyword evidence="4" id="KW-1185">Reference proteome</keyword>
<feature type="domain" description="AB hydrolase-1" evidence="2">
    <location>
        <begin position="21"/>
        <end position="250"/>
    </location>
</feature>
<dbReference type="AlphaFoldDB" id="A0A1H3KJF0"/>
<dbReference type="InterPro" id="IPR029058">
    <property type="entry name" value="AB_hydrolase_fold"/>
</dbReference>
<dbReference type="RefSeq" id="WP_092548451.1">
    <property type="nucleotide sequence ID" value="NZ_FNPZ01000001.1"/>
</dbReference>
<evidence type="ECO:0000256" key="1">
    <source>
        <dbReference type="ARBA" id="ARBA00022801"/>
    </source>
</evidence>
<dbReference type="InterPro" id="IPR000073">
    <property type="entry name" value="AB_hydrolase_1"/>
</dbReference>
<accession>A0A1H3KJF0</accession>
<dbReference type="OrthoDB" id="8680283at2"/>
<keyword evidence="1" id="KW-0378">Hydrolase</keyword>
<dbReference type="SUPFAM" id="SSF53474">
    <property type="entry name" value="alpha/beta-Hydrolases"/>
    <property type="match status" value="1"/>
</dbReference>
<dbReference type="PANTHER" id="PTHR43798:SF31">
    <property type="entry name" value="AB HYDROLASE SUPERFAMILY PROTEIN YCLE"/>
    <property type="match status" value="1"/>
</dbReference>
<dbReference type="Gene3D" id="3.40.50.1820">
    <property type="entry name" value="alpha/beta hydrolase"/>
    <property type="match status" value="1"/>
</dbReference>
<dbReference type="Proteomes" id="UP000198891">
    <property type="component" value="Unassembled WGS sequence"/>
</dbReference>
<evidence type="ECO:0000313" key="3">
    <source>
        <dbReference type="EMBL" id="SDY51875.1"/>
    </source>
</evidence>
<proteinExistence type="predicted"/>
<dbReference type="EMBL" id="FNPZ01000001">
    <property type="protein sequence ID" value="SDY51875.1"/>
    <property type="molecule type" value="Genomic_DNA"/>
</dbReference>
<protein>
    <submittedName>
        <fullName evidence="3">Pimeloyl-[acyl-carrier protein] methyl ester esterase</fullName>
    </submittedName>
</protein>
<dbReference type="GO" id="GO:0016787">
    <property type="term" value="F:hydrolase activity"/>
    <property type="evidence" value="ECO:0007669"/>
    <property type="project" value="UniProtKB-KW"/>
</dbReference>
<dbReference type="STRING" id="381665.SAMN05216554_0572"/>
<sequence>MHNLEVEPGVNIAYEDRGSGKPIVFVHGWAGSGDVWDYQVLDLAPSYRCITVDLRGHGVSDKPWGDYNYDLFVRDLDALIVGLDLTDVTLVGWSMGGHVALKYAHEHPQRVERLVITGSGPRFWQAPDAPYGTPPDQVQGLIDAVRLARTETIAGLYANNFHRTDLKATEDLFVQIGLKVPAFVGVTSFQSLIDVDMRPHLPAIDIPVAIFSGRHDLIWDPRWSEEAHRLLPSASLTYFENSGHVAFIENRAEWNAALVDVIEGRSPAPSLGVSQYTAA</sequence>
<dbReference type="PRINTS" id="PR00111">
    <property type="entry name" value="ABHYDROLASE"/>
</dbReference>
<evidence type="ECO:0000259" key="2">
    <source>
        <dbReference type="Pfam" id="PF00561"/>
    </source>
</evidence>